<gene>
    <name evidence="12" type="ORF">FJR03_08985</name>
</gene>
<evidence type="ECO:0000256" key="3">
    <source>
        <dbReference type="ARBA" id="ARBA00022793"/>
    </source>
</evidence>
<evidence type="ECO:0000256" key="1">
    <source>
        <dbReference type="ARBA" id="ARBA00022475"/>
    </source>
</evidence>
<dbReference type="PANTHER" id="PTHR35809">
    <property type="entry name" value="ARCHAETIDYLSERINE DECARBOXYLASE PROENZYME-RELATED"/>
    <property type="match status" value="1"/>
</dbReference>
<dbReference type="Proteomes" id="UP000593910">
    <property type="component" value="Chromosome"/>
</dbReference>
<name>A0A7M1AWL9_9BACT</name>
<dbReference type="GO" id="GO:0004609">
    <property type="term" value="F:phosphatidylserine decarboxylase activity"/>
    <property type="evidence" value="ECO:0007669"/>
    <property type="project" value="InterPro"/>
</dbReference>
<accession>A0A7M1AWL9</accession>
<keyword evidence="10" id="KW-0670">Pyruvate</keyword>
<dbReference type="InterPro" id="IPR003817">
    <property type="entry name" value="PS_Dcarbxylase"/>
</dbReference>
<dbReference type="AlphaFoldDB" id="A0A7M1AWL9"/>
<keyword evidence="6" id="KW-0865">Zymogen</keyword>
<keyword evidence="8" id="KW-0456">Lyase</keyword>
<dbReference type="Pfam" id="PF02666">
    <property type="entry name" value="PS_Dcarbxylase"/>
    <property type="match status" value="1"/>
</dbReference>
<keyword evidence="3" id="KW-0210">Decarboxylase</keyword>
<evidence type="ECO:0000256" key="2">
    <source>
        <dbReference type="ARBA" id="ARBA00022516"/>
    </source>
</evidence>
<dbReference type="PANTHER" id="PTHR35809:SF1">
    <property type="entry name" value="ARCHAETIDYLSERINE DECARBOXYLASE PROENZYME-RELATED"/>
    <property type="match status" value="1"/>
</dbReference>
<evidence type="ECO:0000256" key="9">
    <source>
        <dbReference type="ARBA" id="ARBA00023264"/>
    </source>
</evidence>
<reference evidence="12 13" key="1">
    <citation type="submission" date="2019-06" db="EMBL/GenBank/DDBJ databases">
        <title>Sulfurimonas gotlandica sp. nov., a chemoautotrophic and psychrotolerant epsilonproteobacterium isolated from a pelagic redoxcline, and an emended description of the genus Sulfurimonas.</title>
        <authorList>
            <person name="Wang S."/>
            <person name="Jiang L."/>
            <person name="Shao Z."/>
        </authorList>
    </citation>
    <scope>NUCLEOTIDE SEQUENCE [LARGE SCALE GENOMIC DNA]</scope>
    <source>
        <strain evidence="12 13">B2</strain>
    </source>
</reference>
<keyword evidence="11" id="KW-0812">Transmembrane</keyword>
<keyword evidence="9" id="KW-1208">Phospholipid metabolism</keyword>
<evidence type="ECO:0000256" key="10">
    <source>
        <dbReference type="ARBA" id="ARBA00023317"/>
    </source>
</evidence>
<evidence type="ECO:0000256" key="4">
    <source>
        <dbReference type="ARBA" id="ARBA00023098"/>
    </source>
</evidence>
<dbReference type="EMBL" id="CP041165">
    <property type="protein sequence ID" value="QOP41861.1"/>
    <property type="molecule type" value="Genomic_DNA"/>
</dbReference>
<evidence type="ECO:0000256" key="8">
    <source>
        <dbReference type="ARBA" id="ARBA00023239"/>
    </source>
</evidence>
<dbReference type="RefSeq" id="WP_193113182.1">
    <property type="nucleotide sequence ID" value="NZ_CP041165.1"/>
</dbReference>
<feature type="transmembrane region" description="Helical" evidence="11">
    <location>
        <begin position="20"/>
        <end position="49"/>
    </location>
</feature>
<organism evidence="12 13">
    <name type="scientific">Sulfurimonas marina</name>
    <dbReference type="NCBI Taxonomy" id="2590551"/>
    <lineage>
        <taxon>Bacteria</taxon>
        <taxon>Pseudomonadati</taxon>
        <taxon>Campylobacterota</taxon>
        <taxon>Epsilonproteobacteria</taxon>
        <taxon>Campylobacterales</taxon>
        <taxon>Sulfurimonadaceae</taxon>
        <taxon>Sulfurimonas</taxon>
    </lineage>
</organism>
<keyword evidence="13" id="KW-1185">Reference proteome</keyword>
<keyword evidence="7" id="KW-0594">Phospholipid biosynthesis</keyword>
<dbReference type="GO" id="GO:0008654">
    <property type="term" value="P:phospholipid biosynthetic process"/>
    <property type="evidence" value="ECO:0007669"/>
    <property type="project" value="UniProtKB-KW"/>
</dbReference>
<keyword evidence="1" id="KW-1003">Cell membrane</keyword>
<keyword evidence="4" id="KW-0443">Lipid metabolism</keyword>
<sequence>MNNNLLIIAKYSFSYVGYSALAFIIFYMFGFEFLATFAFFVTLFFVYIFRNPERELQIFDKSSIIAPCDGVVSAIEEIENGIYRYKVEIESTFTDVGLLRAPMNGKVEKLALIKGTKSPKSSKLFSDLNESLSLEIVNDKEESIKVVHSLKQSPVPIFCDLHDEQEVIKSMRYGFATNCVTTIYLPSNVRLNLNITDRVKASESLIAYFS</sequence>
<proteinExistence type="predicted"/>
<evidence type="ECO:0000313" key="12">
    <source>
        <dbReference type="EMBL" id="QOP41861.1"/>
    </source>
</evidence>
<dbReference type="InterPro" id="IPR033175">
    <property type="entry name" value="PSD-A"/>
</dbReference>
<keyword evidence="2" id="KW-0444">Lipid biosynthesis</keyword>
<evidence type="ECO:0000313" key="13">
    <source>
        <dbReference type="Proteomes" id="UP000593910"/>
    </source>
</evidence>
<evidence type="ECO:0000256" key="5">
    <source>
        <dbReference type="ARBA" id="ARBA00023136"/>
    </source>
</evidence>
<evidence type="ECO:0000256" key="7">
    <source>
        <dbReference type="ARBA" id="ARBA00023209"/>
    </source>
</evidence>
<evidence type="ECO:0000256" key="6">
    <source>
        <dbReference type="ARBA" id="ARBA00023145"/>
    </source>
</evidence>
<dbReference type="KEGG" id="smax:FJR03_08985"/>
<keyword evidence="11" id="KW-1133">Transmembrane helix</keyword>
<keyword evidence="5 11" id="KW-0472">Membrane</keyword>
<evidence type="ECO:0000256" key="11">
    <source>
        <dbReference type="SAM" id="Phobius"/>
    </source>
</evidence>
<protein>
    <submittedName>
        <fullName evidence="12">Phosphatidylserine decarboxylase</fullName>
    </submittedName>
</protein>